<reference evidence="2" key="1">
    <citation type="journal article" date="2018" name="Nat. Microbiol.">
        <title>Leveraging single-cell genomics to expand the fungal tree of life.</title>
        <authorList>
            <person name="Ahrendt S.R."/>
            <person name="Quandt C.A."/>
            <person name="Ciobanu D."/>
            <person name="Clum A."/>
            <person name="Salamov A."/>
            <person name="Andreopoulos B."/>
            <person name="Cheng J.F."/>
            <person name="Woyke T."/>
            <person name="Pelin A."/>
            <person name="Henrissat B."/>
            <person name="Reynolds N.K."/>
            <person name="Benny G.L."/>
            <person name="Smith M.E."/>
            <person name="James T.Y."/>
            <person name="Grigoriev I.V."/>
        </authorList>
    </citation>
    <scope>NUCLEOTIDE SEQUENCE [LARGE SCALE GENOMIC DNA]</scope>
</reference>
<evidence type="ECO:0000313" key="1">
    <source>
        <dbReference type="EMBL" id="RKO89882.1"/>
    </source>
</evidence>
<evidence type="ECO:0000313" key="2">
    <source>
        <dbReference type="Proteomes" id="UP000269721"/>
    </source>
</evidence>
<keyword evidence="2" id="KW-1185">Reference proteome</keyword>
<gene>
    <name evidence="1" type="ORF">BDK51DRAFT_29374</name>
</gene>
<dbReference type="EMBL" id="KZ995837">
    <property type="protein sequence ID" value="RKO89882.1"/>
    <property type="molecule type" value="Genomic_DNA"/>
</dbReference>
<proteinExistence type="predicted"/>
<dbReference type="AlphaFoldDB" id="A0A4P9WC51"/>
<dbReference type="SUPFAM" id="SSF53067">
    <property type="entry name" value="Actin-like ATPase domain"/>
    <property type="match status" value="1"/>
</dbReference>
<organism evidence="1 2">
    <name type="scientific">Blyttiomyces helicus</name>
    <dbReference type="NCBI Taxonomy" id="388810"/>
    <lineage>
        <taxon>Eukaryota</taxon>
        <taxon>Fungi</taxon>
        <taxon>Fungi incertae sedis</taxon>
        <taxon>Chytridiomycota</taxon>
        <taxon>Chytridiomycota incertae sedis</taxon>
        <taxon>Chytridiomycetes</taxon>
        <taxon>Chytridiomycetes incertae sedis</taxon>
        <taxon>Blyttiomyces</taxon>
    </lineage>
</organism>
<dbReference type="Proteomes" id="UP000269721">
    <property type="component" value="Unassembled WGS sequence"/>
</dbReference>
<sequence length="147" mass="16324">MRPETCSFIVGIDPGTTFSGVSIGIGSFRHRLEYRDERDRALGVNGPPRLNENNLFIIRKFKLLMQPGAANEVNVEVPPGVDPIDIMARFLASLRNEAMRQIRAAFGDHVRDEAVYWCTTIPADVPGSRSVDIGLLYPSHLVGCRKT</sequence>
<protein>
    <submittedName>
        <fullName evidence="1">Uncharacterized protein</fullName>
    </submittedName>
</protein>
<dbReference type="InterPro" id="IPR043129">
    <property type="entry name" value="ATPase_NBD"/>
</dbReference>
<name>A0A4P9WC51_9FUNG</name>
<accession>A0A4P9WC51</accession>